<keyword evidence="3" id="KW-1185">Reference proteome</keyword>
<protein>
    <recommendedName>
        <fullName evidence="4">Sel1 repeat family protein</fullName>
    </recommendedName>
</protein>
<evidence type="ECO:0000313" key="2">
    <source>
        <dbReference type="EMBL" id="MET1755864.1"/>
    </source>
</evidence>
<comment type="caution">
    <text evidence="2">The sequence shown here is derived from an EMBL/GenBank/DDBJ whole genome shotgun (WGS) entry which is preliminary data.</text>
</comment>
<sequence length="228" mass="24040">MYRPSLIAVSAMVALAPTAAMADTPRELLTAAAFQAASKPRALAMINQAIIASDRILASRPADREAVLQRGVAIGYRAKLTRSRSDARSSLSIFEHLAAQNPHDPEVQMAVAGWHLDAIDQLGGFMARTALGAKIQAGKAALARSVALGGDRAFYPGLAAMMLIRNDPDSVAQARQWAEAASTAKTPTPLDVRMKRAATAILPALRASDGRTAAMLTQSLLPFGKLAD</sequence>
<keyword evidence="1" id="KW-0732">Signal</keyword>
<dbReference type="EMBL" id="JBEWLY010000014">
    <property type="protein sequence ID" value="MET1755864.1"/>
    <property type="molecule type" value="Genomic_DNA"/>
</dbReference>
<dbReference type="Proteomes" id="UP001548713">
    <property type="component" value="Unassembled WGS sequence"/>
</dbReference>
<organism evidence="2 3">
    <name type="scientific">Novosphingobium kalidii</name>
    <dbReference type="NCBI Taxonomy" id="3230299"/>
    <lineage>
        <taxon>Bacteria</taxon>
        <taxon>Pseudomonadati</taxon>
        <taxon>Pseudomonadota</taxon>
        <taxon>Alphaproteobacteria</taxon>
        <taxon>Sphingomonadales</taxon>
        <taxon>Sphingomonadaceae</taxon>
        <taxon>Novosphingobium</taxon>
    </lineage>
</organism>
<gene>
    <name evidence="2" type="ORF">ABVV53_10390</name>
</gene>
<feature type="chain" id="PRO_5045610925" description="Sel1 repeat family protein" evidence="1">
    <location>
        <begin position="23"/>
        <end position="228"/>
    </location>
</feature>
<proteinExistence type="predicted"/>
<evidence type="ECO:0000256" key="1">
    <source>
        <dbReference type="SAM" id="SignalP"/>
    </source>
</evidence>
<name>A0ABV2D200_9SPHN</name>
<accession>A0ABV2D200</accession>
<evidence type="ECO:0008006" key="4">
    <source>
        <dbReference type="Google" id="ProtNLM"/>
    </source>
</evidence>
<evidence type="ECO:0000313" key="3">
    <source>
        <dbReference type="Proteomes" id="UP001548713"/>
    </source>
</evidence>
<reference evidence="2 3" key="1">
    <citation type="submission" date="2024-07" db="EMBL/GenBank/DDBJ databases">
        <title>Novosphingobium kalidii RD2P27.</title>
        <authorList>
            <person name="Sun J.-Q."/>
        </authorList>
    </citation>
    <scope>NUCLEOTIDE SEQUENCE [LARGE SCALE GENOMIC DNA]</scope>
    <source>
        <strain evidence="2 3">RD2P27</strain>
    </source>
</reference>
<feature type="signal peptide" evidence="1">
    <location>
        <begin position="1"/>
        <end position="22"/>
    </location>
</feature>